<sequence>MPSITWEGLHGMQNWEEETLSLLTEQQPTSSSLDLCPISALLQPVLLLLVSHSRIWWLFLERTQLDLQGAQHIDLESTMTRTSTPPMPNSYRANALKEETTAFYGAWMSKPHLILTIYTTKICFCKRVCCIQIKSSSVAGELITLSEDILEICPNFTRNL</sequence>
<reference evidence="1" key="1">
    <citation type="journal article" date="2013" name="J. Plant Res.">
        <title>Effect of fungi and light on seed germination of three Opuntia species from semiarid lands of central Mexico.</title>
        <authorList>
            <person name="Delgado-Sanchez P."/>
            <person name="Jimenez-Bremont J.F."/>
            <person name="Guerrero-Gonzalez Mde L."/>
            <person name="Flores J."/>
        </authorList>
    </citation>
    <scope>NUCLEOTIDE SEQUENCE</scope>
    <source>
        <tissue evidence="1">Cladode</tissue>
    </source>
</reference>
<evidence type="ECO:0000313" key="1">
    <source>
        <dbReference type="EMBL" id="MBA4620644.1"/>
    </source>
</evidence>
<dbReference type="AlphaFoldDB" id="A0A7C9CPN4"/>
<name>A0A7C9CPN4_OPUST</name>
<dbReference type="EMBL" id="GISG01031285">
    <property type="protein sequence ID" value="MBA4620644.1"/>
    <property type="molecule type" value="Transcribed_RNA"/>
</dbReference>
<reference evidence="1" key="2">
    <citation type="submission" date="2020-07" db="EMBL/GenBank/DDBJ databases">
        <authorList>
            <person name="Vera ALvarez R."/>
            <person name="Arias-Moreno D.M."/>
            <person name="Jimenez-Jacinto V."/>
            <person name="Jimenez-Bremont J.F."/>
            <person name="Swaminathan K."/>
            <person name="Moose S.P."/>
            <person name="Guerrero-Gonzalez M.L."/>
            <person name="Marino-Ramirez L."/>
            <person name="Landsman D."/>
            <person name="Rodriguez-Kessler M."/>
            <person name="Delgado-Sanchez P."/>
        </authorList>
    </citation>
    <scope>NUCLEOTIDE SEQUENCE</scope>
    <source>
        <tissue evidence="1">Cladode</tissue>
    </source>
</reference>
<organism evidence="1">
    <name type="scientific">Opuntia streptacantha</name>
    <name type="common">Prickly pear cactus</name>
    <name type="synonym">Opuntia cardona</name>
    <dbReference type="NCBI Taxonomy" id="393608"/>
    <lineage>
        <taxon>Eukaryota</taxon>
        <taxon>Viridiplantae</taxon>
        <taxon>Streptophyta</taxon>
        <taxon>Embryophyta</taxon>
        <taxon>Tracheophyta</taxon>
        <taxon>Spermatophyta</taxon>
        <taxon>Magnoliopsida</taxon>
        <taxon>eudicotyledons</taxon>
        <taxon>Gunneridae</taxon>
        <taxon>Pentapetalae</taxon>
        <taxon>Caryophyllales</taxon>
        <taxon>Cactineae</taxon>
        <taxon>Cactaceae</taxon>
        <taxon>Opuntioideae</taxon>
        <taxon>Opuntia</taxon>
    </lineage>
</organism>
<proteinExistence type="predicted"/>
<accession>A0A7C9CPN4</accession>
<protein>
    <submittedName>
        <fullName evidence="1">Uncharacterized protein</fullName>
    </submittedName>
</protein>